<dbReference type="RefSeq" id="WP_230756586.1">
    <property type="nucleotide sequence ID" value="NZ_JAINWA010000003.1"/>
</dbReference>
<dbReference type="GO" id="GO:0006355">
    <property type="term" value="P:regulation of DNA-templated transcription"/>
    <property type="evidence" value="ECO:0007669"/>
    <property type="project" value="InterPro"/>
</dbReference>
<keyword evidence="4" id="KW-1185">Reference proteome</keyword>
<dbReference type="Proteomes" id="UP001198163">
    <property type="component" value="Unassembled WGS sequence"/>
</dbReference>
<dbReference type="InterPro" id="IPR013767">
    <property type="entry name" value="PAS_fold"/>
</dbReference>
<feature type="domain" description="PAS" evidence="2">
    <location>
        <begin position="160"/>
        <end position="214"/>
    </location>
</feature>
<dbReference type="NCBIfam" id="TIGR00229">
    <property type="entry name" value="sensory_box"/>
    <property type="match status" value="1"/>
</dbReference>
<dbReference type="InterPro" id="IPR000014">
    <property type="entry name" value="PAS"/>
</dbReference>
<dbReference type="SMART" id="SM00091">
    <property type="entry name" value="PAS"/>
    <property type="match status" value="1"/>
</dbReference>
<protein>
    <submittedName>
        <fullName evidence="3">PAS domain-containing protein</fullName>
    </submittedName>
</protein>
<name>A0AAE3EJ67_9SPIR</name>
<evidence type="ECO:0000313" key="4">
    <source>
        <dbReference type="Proteomes" id="UP001198163"/>
    </source>
</evidence>
<feature type="transmembrane region" description="Helical" evidence="1">
    <location>
        <begin position="70"/>
        <end position="91"/>
    </location>
</feature>
<dbReference type="InterPro" id="IPR035965">
    <property type="entry name" value="PAS-like_dom_sf"/>
</dbReference>
<keyword evidence="1" id="KW-0812">Transmembrane</keyword>
<keyword evidence="1" id="KW-1133">Transmembrane helix</keyword>
<proteinExistence type="predicted"/>
<comment type="caution">
    <text evidence="3">The sequence shown here is derived from an EMBL/GenBank/DDBJ whole genome shotgun (WGS) entry which is preliminary data.</text>
</comment>
<feature type="transmembrane region" description="Helical" evidence="1">
    <location>
        <begin position="97"/>
        <end position="118"/>
    </location>
</feature>
<dbReference type="CDD" id="cd00130">
    <property type="entry name" value="PAS"/>
    <property type="match status" value="1"/>
</dbReference>
<gene>
    <name evidence="3" type="ORF">K7J14_12045</name>
</gene>
<dbReference type="EMBL" id="JAINWA010000003">
    <property type="protein sequence ID" value="MCD1655426.1"/>
    <property type="molecule type" value="Genomic_DNA"/>
</dbReference>
<evidence type="ECO:0000313" key="3">
    <source>
        <dbReference type="EMBL" id="MCD1655426.1"/>
    </source>
</evidence>
<reference evidence="3" key="1">
    <citation type="submission" date="2021-08" db="EMBL/GenBank/DDBJ databases">
        <title>Comparative analyses of Brucepasteria parasyntrophica and Teretinema zuelzerae.</title>
        <authorList>
            <person name="Song Y."/>
            <person name="Brune A."/>
        </authorList>
    </citation>
    <scope>NUCLEOTIDE SEQUENCE</scope>
    <source>
        <strain evidence="3">DSM 1903</strain>
    </source>
</reference>
<evidence type="ECO:0000259" key="2">
    <source>
        <dbReference type="PROSITE" id="PS50112"/>
    </source>
</evidence>
<accession>A0AAE3EJ67</accession>
<feature type="transmembrane region" description="Helical" evidence="1">
    <location>
        <begin position="23"/>
        <end position="49"/>
    </location>
</feature>
<dbReference type="Pfam" id="PF00989">
    <property type="entry name" value="PAS"/>
    <property type="match status" value="1"/>
</dbReference>
<evidence type="ECO:0000256" key="1">
    <source>
        <dbReference type="SAM" id="Phobius"/>
    </source>
</evidence>
<dbReference type="SUPFAM" id="SSF55785">
    <property type="entry name" value="PYP-like sensor domain (PAS domain)"/>
    <property type="match status" value="1"/>
</dbReference>
<sequence length="277" mass="31532">MNCFRLPDPSSVVDQLFEMRSCLFPLVVLLTLFSMALTLLCLTFGYVIVFQNFYYIPILLVCMAWPEKGILYTSFLGAFYVALCLIIPTGRDLLTPALIRLFFFELVALSTVFLRTCWMKAQAGREEFRDERECRLKKEVETLQMQLDKSLQANAVYAEKVELMNTVIDNIRTPLIIWNGGGYITRTNSAFKELFGMPDAELLGRKISDIHDVYDAWRQSGFSPIEPEMADSSGKPRKMHWLFSPTMKPNSTEYIRVAAIALEVADANDSQGLKDNG</sequence>
<dbReference type="Gene3D" id="3.30.450.20">
    <property type="entry name" value="PAS domain"/>
    <property type="match status" value="1"/>
</dbReference>
<keyword evidence="1" id="KW-0472">Membrane</keyword>
<dbReference type="AlphaFoldDB" id="A0AAE3EJ67"/>
<dbReference type="PROSITE" id="PS50112">
    <property type="entry name" value="PAS"/>
    <property type="match status" value="1"/>
</dbReference>
<organism evidence="3 4">
    <name type="scientific">Teretinema zuelzerae</name>
    <dbReference type="NCBI Taxonomy" id="156"/>
    <lineage>
        <taxon>Bacteria</taxon>
        <taxon>Pseudomonadati</taxon>
        <taxon>Spirochaetota</taxon>
        <taxon>Spirochaetia</taxon>
        <taxon>Spirochaetales</taxon>
        <taxon>Treponemataceae</taxon>
        <taxon>Teretinema</taxon>
    </lineage>
</organism>